<accession>A0A8W8LJA6</accession>
<organism evidence="2 3">
    <name type="scientific">Magallana gigas</name>
    <name type="common">Pacific oyster</name>
    <name type="synonym">Crassostrea gigas</name>
    <dbReference type="NCBI Taxonomy" id="29159"/>
    <lineage>
        <taxon>Eukaryota</taxon>
        <taxon>Metazoa</taxon>
        <taxon>Spiralia</taxon>
        <taxon>Lophotrochozoa</taxon>
        <taxon>Mollusca</taxon>
        <taxon>Bivalvia</taxon>
        <taxon>Autobranchia</taxon>
        <taxon>Pteriomorphia</taxon>
        <taxon>Ostreida</taxon>
        <taxon>Ostreoidea</taxon>
        <taxon>Ostreidae</taxon>
        <taxon>Magallana</taxon>
    </lineage>
</organism>
<keyword evidence="3" id="KW-1185">Reference proteome</keyword>
<dbReference type="Proteomes" id="UP000005408">
    <property type="component" value="Unassembled WGS sequence"/>
</dbReference>
<dbReference type="EnsemblMetazoa" id="G28522.2">
    <property type="protein sequence ID" value="G28522.2:cds"/>
    <property type="gene ID" value="G28522"/>
</dbReference>
<evidence type="ECO:0000313" key="2">
    <source>
        <dbReference type="EnsemblMetazoa" id="G28522.2:cds"/>
    </source>
</evidence>
<dbReference type="AlphaFoldDB" id="A0A8W8LJA6"/>
<dbReference type="Pfam" id="PF16206">
    <property type="entry name" value="Mon2_C"/>
    <property type="match status" value="1"/>
</dbReference>
<name>A0A8W8LJA6_MAGGI</name>
<reference evidence="2" key="1">
    <citation type="submission" date="2022-08" db="UniProtKB">
        <authorList>
            <consortium name="EnsemblMetazoa"/>
        </authorList>
    </citation>
    <scope>IDENTIFICATION</scope>
    <source>
        <strain evidence="2">05x7-T-G4-1.051#20</strain>
    </source>
</reference>
<dbReference type="InterPro" id="IPR032817">
    <property type="entry name" value="Mon2_C"/>
</dbReference>
<evidence type="ECO:0000313" key="3">
    <source>
        <dbReference type="Proteomes" id="UP000005408"/>
    </source>
</evidence>
<proteinExistence type="predicted"/>
<protein>
    <recommendedName>
        <fullName evidence="1">Mon2 C-terminal domain-containing protein</fullName>
    </recommendedName>
</protein>
<sequence>LKAITTLLRSLKQAPPGNVEKPVWKLVLQLYPCLVDCTTSPSPSVCKALRDALHEYADLLSPPATVITNGTT</sequence>
<feature type="domain" description="Mon2 C-terminal" evidence="1">
    <location>
        <begin position="1"/>
        <end position="63"/>
    </location>
</feature>
<evidence type="ECO:0000259" key="1">
    <source>
        <dbReference type="Pfam" id="PF16206"/>
    </source>
</evidence>